<sequence>MMDAAPSPSLPASLQFSKSGPAVHEEEAKTETPGKCEPLPASQAAVLLASTGALSAGSFVWQLRMMDQARSAFSSLFGGEPLSYTRFSLARQVDGDNSHVEMKLAADEEENVDSNTRSNHIGVAKPKRLNGYVCYGIIAVITFFLIGFMIGYLAYCKRVESKTDCKTLVPTEPSETEETETFEAENFPQTPRLFWADLKILLSKGLDTTDFTRTIKMLNEDYAPREAGSQKDESLGFFIENQFREFKLSKVWHDEHFVKIQVKGSNAENSVTLVNTDSNSLVYPVESPEGYVAYSKATTVTGKLIFANFGTKKDFEDLKMPVNGSLVIVRAGKITFAEKVANAQSLDAIGVLIYMDRANFPIINADVPVFGHAHLGTGDPYTPGFPSFNHTQFPPSQSSGLPNIPVQTISRAGAEKLFGNMEQDCPLTWRTDFPCKLVSSPSKNVKLTVNNVLKEIKILNIFGVIKGFEEPDRYVIVGAQRDAWGPGAAKSSVGTSLLLNLAQILSDMVIKGQFKPSRSIVFASWSAGDFGAIGATEWLEGYLSSLHLKAFTYINLDKAVLGTSNFKVSASPLLYSLIEKMMQDVKNPVTGQSLYRDSNWINKVEKLSFDDAAFPFLAYSGIPAVSFCFCEDTDYPYLGTTMDTYDVLSKRVPQLNRMARAAAEVAGHLVIKLTIDFELNLNYEMYNDKILSFVREMNQFRVDIREMGLSLQWLYSARGDFFRATSRLTSDYRNVETRDKFVMREINDRIMKVEYHFLSPYVSPRESPFRHIFWGSGSHTLSALVEHLKLRQKNSSAFNQTLLKNQLALATWTIQGAANALSGDIWDIDNEF</sequence>
<reference evidence="20 21" key="1">
    <citation type="submission" date="2017-08" db="EMBL/GenBank/DDBJ databases">
        <title>USMARCv1.0.</title>
        <authorList>
            <person name="Hannum G.I."/>
            <person name="Koren S."/>
            <person name="Schroeder S.G."/>
            <person name="Chin S.C."/>
            <person name="Nonneman D.J."/>
            <person name="Becker S.A."/>
            <person name="Rosen B.D."/>
            <person name="Bickhart D.M."/>
            <person name="Putnam N.H."/>
            <person name="Green R.E."/>
            <person name="Tuggle C.K."/>
            <person name="Liu H."/>
            <person name="Rohrer G.A."/>
            <person name="Warr A."/>
            <person name="Hall R."/>
            <person name="Kim K."/>
            <person name="Hume D.A."/>
            <person name="Talbot R."/>
            <person name="Chow W."/>
            <person name="Howe K."/>
            <person name="Schwartz A.S."/>
            <person name="Watson M."/>
            <person name="Archibald A.L."/>
            <person name="Phillippy A.M."/>
            <person name="Smith T.P.L."/>
        </authorList>
    </citation>
    <scope>NUCLEOTIDE SEQUENCE [LARGE SCALE GENOMIC DNA]</scope>
</reference>
<feature type="domain" description="PA" evidence="17">
    <location>
        <begin position="300"/>
        <end position="368"/>
    </location>
</feature>
<keyword evidence="3 15" id="KW-1003">Cell membrane</keyword>
<evidence type="ECO:0000313" key="21">
    <source>
        <dbReference type="Proteomes" id="UP000314985"/>
    </source>
</evidence>
<keyword evidence="13 15" id="KW-0325">Glycoprotein</keyword>
<dbReference type="FunFam" id="3.40.630.10:FF:000045">
    <property type="entry name" value="Transferrin receptor protein 1"/>
    <property type="match status" value="1"/>
</dbReference>
<evidence type="ECO:0000256" key="8">
    <source>
        <dbReference type="ARBA" id="ARBA00022989"/>
    </source>
</evidence>
<organism evidence="20 21">
    <name type="scientific">Sus scrofa</name>
    <name type="common">Pig</name>
    <dbReference type="NCBI Taxonomy" id="9823"/>
    <lineage>
        <taxon>Eukaryota</taxon>
        <taxon>Metazoa</taxon>
        <taxon>Chordata</taxon>
        <taxon>Craniata</taxon>
        <taxon>Vertebrata</taxon>
        <taxon>Euteleostomi</taxon>
        <taxon>Mammalia</taxon>
        <taxon>Eutheria</taxon>
        <taxon>Laurasiatheria</taxon>
        <taxon>Artiodactyla</taxon>
        <taxon>Suina</taxon>
        <taxon>Suidae</taxon>
        <taxon>Sus</taxon>
    </lineage>
</organism>
<evidence type="ECO:0000256" key="12">
    <source>
        <dbReference type="ARBA" id="ARBA00023170"/>
    </source>
</evidence>
<dbReference type="CDD" id="cd09848">
    <property type="entry name" value="M28_TfR"/>
    <property type="match status" value="1"/>
</dbReference>
<dbReference type="Gene3D" id="3.40.630.10">
    <property type="entry name" value="Zn peptidases"/>
    <property type="match status" value="1"/>
</dbReference>
<dbReference type="GO" id="GO:0006879">
    <property type="term" value="P:intracellular iron ion homeostasis"/>
    <property type="evidence" value="ECO:0007669"/>
    <property type="project" value="UniProtKB-UniRule"/>
</dbReference>
<comment type="caution">
    <text evidence="15">Lacks conserved residue(s) required for the propagation of feature annotation.</text>
</comment>
<comment type="function">
    <text evidence="15">Cellular uptake of iron occurs via receptor-mediated endocytosis of ligand-occupied transferrin receptor into specialized endosomes. Endosomal acidification leads to iron release. The apotransferrin-receptor complex is then recycled to the cell surface with a return to neutral pH and the concomitant loss of affinity of apotransferrin for its receptor. Transferrin receptor is necessary for development of erythrocytes and the nervous system. Acts as a lipid sensor that regulates mitochondrial fusion by regulating activation of the JNK pathway.</text>
</comment>
<evidence type="ECO:0000256" key="2">
    <source>
        <dbReference type="ARBA" id="ARBA00016899"/>
    </source>
</evidence>
<evidence type="ECO:0000256" key="1">
    <source>
        <dbReference type="ARBA" id="ARBA00005634"/>
    </source>
</evidence>
<comment type="PTM">
    <text evidence="15">Stearoylated.</text>
</comment>
<evidence type="ECO:0000256" key="3">
    <source>
        <dbReference type="ARBA" id="ARBA00022475"/>
    </source>
</evidence>
<dbReference type="InterPro" id="IPR037324">
    <property type="entry name" value="TfR1/2_PA"/>
</dbReference>
<dbReference type="GO" id="GO:0033572">
    <property type="term" value="P:transferrin transport"/>
    <property type="evidence" value="ECO:0007669"/>
    <property type="project" value="UniProtKB-UniRule"/>
</dbReference>
<evidence type="ECO:0000256" key="5">
    <source>
        <dbReference type="ARBA" id="ARBA00022583"/>
    </source>
</evidence>
<dbReference type="FunFam" id="1.20.930.40:FF:000002">
    <property type="entry name" value="Transferrin receptor protein 1"/>
    <property type="match status" value="1"/>
</dbReference>
<feature type="region of interest" description="Disordered" evidence="16">
    <location>
        <begin position="1"/>
        <end position="37"/>
    </location>
</feature>
<feature type="transmembrane region" description="Helical" evidence="15">
    <location>
        <begin position="41"/>
        <end position="61"/>
    </location>
</feature>
<dbReference type="GO" id="GO:0042470">
    <property type="term" value="C:melanosome"/>
    <property type="evidence" value="ECO:0007669"/>
    <property type="project" value="UniProtKB-SubCell"/>
</dbReference>
<dbReference type="Proteomes" id="UP000314985">
    <property type="component" value="Chromosome 13"/>
</dbReference>
<dbReference type="CDD" id="cd02128">
    <property type="entry name" value="PA_TfR"/>
    <property type="match status" value="1"/>
</dbReference>
<dbReference type="InterPro" id="IPR003137">
    <property type="entry name" value="PA_domain"/>
</dbReference>
<evidence type="ECO:0000256" key="4">
    <source>
        <dbReference type="ARBA" id="ARBA00022553"/>
    </source>
</evidence>
<keyword evidence="8 15" id="KW-1133">Transmembrane helix</keyword>
<evidence type="ECO:0000256" key="6">
    <source>
        <dbReference type="ARBA" id="ARBA00022692"/>
    </source>
</evidence>
<feature type="transmembrane region" description="Helical" evidence="15">
    <location>
        <begin position="132"/>
        <end position="155"/>
    </location>
</feature>
<dbReference type="GO" id="GO:0031623">
    <property type="term" value="P:receptor internalization"/>
    <property type="evidence" value="ECO:0007669"/>
    <property type="project" value="UniProtKB-UniRule"/>
</dbReference>
<dbReference type="GO" id="GO:0055037">
    <property type="term" value="C:recycling endosome"/>
    <property type="evidence" value="ECO:0007669"/>
    <property type="project" value="UniProtKB-ARBA"/>
</dbReference>
<accession>A0A4X1TWN8</accession>
<keyword evidence="14 15" id="KW-0449">Lipoprotein</keyword>
<feature type="domain" description="Transferrin receptor-like dimerisation" evidence="18">
    <location>
        <begin position="709"/>
        <end position="821"/>
    </location>
</feature>
<keyword evidence="4" id="KW-0597">Phosphoprotein</keyword>
<reference evidence="20" key="2">
    <citation type="submission" date="2025-05" db="UniProtKB">
        <authorList>
            <consortium name="Ensembl"/>
        </authorList>
    </citation>
    <scope>IDENTIFICATION</scope>
</reference>
<evidence type="ECO:0000256" key="9">
    <source>
        <dbReference type="ARBA" id="ARBA00023136"/>
    </source>
</evidence>
<evidence type="ECO:0000259" key="19">
    <source>
        <dbReference type="Pfam" id="PF04389"/>
    </source>
</evidence>
<evidence type="ECO:0000256" key="13">
    <source>
        <dbReference type="ARBA" id="ARBA00023180"/>
    </source>
</evidence>
<keyword evidence="11" id="KW-1015">Disulfide bond</keyword>
<dbReference type="Pfam" id="PF04389">
    <property type="entry name" value="Peptidase_M28"/>
    <property type="match status" value="1"/>
</dbReference>
<keyword evidence="9 15" id="KW-0472">Membrane</keyword>
<dbReference type="InterPro" id="IPR039373">
    <property type="entry name" value="Peptidase_M28B"/>
</dbReference>
<gene>
    <name evidence="20" type="primary">TFRC</name>
</gene>
<keyword evidence="12 15" id="KW-0675">Receptor</keyword>
<dbReference type="Ensembl" id="ENSSSCT00065003501.1">
    <property type="protein sequence ID" value="ENSSSCP00065001283.1"/>
    <property type="gene ID" value="ENSSSCG00065002628.1"/>
</dbReference>
<evidence type="ECO:0000256" key="14">
    <source>
        <dbReference type="ARBA" id="ARBA00023288"/>
    </source>
</evidence>
<evidence type="ECO:0000259" key="17">
    <source>
        <dbReference type="Pfam" id="PF02225"/>
    </source>
</evidence>
<dbReference type="AlphaFoldDB" id="A0A4X1TWN8"/>
<evidence type="ECO:0000259" key="18">
    <source>
        <dbReference type="Pfam" id="PF04253"/>
    </source>
</evidence>
<keyword evidence="10 15" id="KW-0564">Palmitate</keyword>
<feature type="compositionally biased region" description="Basic and acidic residues" evidence="16">
    <location>
        <begin position="23"/>
        <end position="34"/>
    </location>
</feature>
<dbReference type="GO" id="GO:0004998">
    <property type="term" value="F:transferrin receptor activity"/>
    <property type="evidence" value="ECO:0007669"/>
    <property type="project" value="UniProtKB-UniRule"/>
</dbReference>
<dbReference type="Ensembl" id="ENSSSCT00070024028.1">
    <property type="protein sequence ID" value="ENSSSCP00070019875.1"/>
    <property type="gene ID" value="ENSSSCG00070011774.1"/>
</dbReference>
<dbReference type="SUPFAM" id="SSF47672">
    <property type="entry name" value="Transferrin receptor-like dimerisation domain"/>
    <property type="match status" value="1"/>
</dbReference>
<keyword evidence="5 15" id="KW-0254">Endocytosis</keyword>
<dbReference type="InterPro" id="IPR007484">
    <property type="entry name" value="Peptidase_M28"/>
</dbReference>
<proteinExistence type="inferred from homology"/>
<comment type="subcellular location">
    <subcellularLocation>
        <location evidence="15">Cell membrane</location>
        <topology evidence="15">Single-pass type II membrane protein</topology>
    </subcellularLocation>
    <subcellularLocation>
        <location evidence="15">Melanosome</location>
    </subcellularLocation>
</comment>
<feature type="domain" description="Peptidase M28" evidence="19">
    <location>
        <begin position="460"/>
        <end position="661"/>
    </location>
</feature>
<dbReference type="FunFam" id="3.50.30.30:FF:000010">
    <property type="entry name" value="Transferrin receptor protein 1"/>
    <property type="match status" value="1"/>
</dbReference>
<evidence type="ECO:0000256" key="7">
    <source>
        <dbReference type="ARBA" id="ARBA00022968"/>
    </source>
</evidence>
<protein>
    <recommendedName>
        <fullName evidence="2 15">Transferrin receptor protein 1</fullName>
    </recommendedName>
</protein>
<dbReference type="InterPro" id="IPR007365">
    <property type="entry name" value="TFR-like_dimer_dom"/>
</dbReference>
<name>A0A4X1TWN8_PIG</name>
<dbReference type="Proteomes" id="UP000694725">
    <property type="component" value="Unplaced"/>
</dbReference>
<dbReference type="Pfam" id="PF02225">
    <property type="entry name" value="PA"/>
    <property type="match status" value="1"/>
</dbReference>
<evidence type="ECO:0000256" key="16">
    <source>
        <dbReference type="SAM" id="MobiDB-lite"/>
    </source>
</evidence>
<dbReference type="Pfam" id="PF04253">
    <property type="entry name" value="TFR_dimer"/>
    <property type="match status" value="1"/>
</dbReference>
<dbReference type="PANTHER" id="PTHR10404:SF26">
    <property type="entry name" value="TRANSFERRIN RECEPTOR PROTEIN 1"/>
    <property type="match status" value="1"/>
</dbReference>
<dbReference type="Gene3D" id="1.20.930.40">
    <property type="entry name" value="Transferrin receptor-like, dimerisation domain"/>
    <property type="match status" value="1"/>
</dbReference>
<keyword evidence="6 15" id="KW-0812">Transmembrane</keyword>
<dbReference type="Gene3D" id="3.50.30.30">
    <property type="match status" value="1"/>
</dbReference>
<dbReference type="SUPFAM" id="SSF53187">
    <property type="entry name" value="Zn-dependent exopeptidases"/>
    <property type="match status" value="1"/>
</dbReference>
<evidence type="ECO:0000256" key="11">
    <source>
        <dbReference type="ARBA" id="ARBA00023157"/>
    </source>
</evidence>
<dbReference type="PANTHER" id="PTHR10404">
    <property type="entry name" value="N-ACETYLATED-ALPHA-LINKED ACIDIC DIPEPTIDASE"/>
    <property type="match status" value="1"/>
</dbReference>
<dbReference type="InterPro" id="IPR046450">
    <property type="entry name" value="PA_dom_sf"/>
</dbReference>
<comment type="subunit">
    <text evidence="15">Homodimer; disulfide-linked.</text>
</comment>
<dbReference type="InterPro" id="IPR036757">
    <property type="entry name" value="TFR-like_dimer_dom_sf"/>
</dbReference>
<keyword evidence="7" id="KW-0735">Signal-anchor</keyword>
<evidence type="ECO:0000256" key="10">
    <source>
        <dbReference type="ARBA" id="ARBA00023139"/>
    </source>
</evidence>
<comment type="similarity">
    <text evidence="1 15">Belongs to the peptidase M28 family. M28B subfamily.</text>
</comment>
<dbReference type="SUPFAM" id="SSF52025">
    <property type="entry name" value="PA domain"/>
    <property type="match status" value="1"/>
</dbReference>
<dbReference type="GO" id="GO:0005886">
    <property type="term" value="C:plasma membrane"/>
    <property type="evidence" value="ECO:0007669"/>
    <property type="project" value="UniProtKB-SubCell"/>
</dbReference>
<evidence type="ECO:0000256" key="15">
    <source>
        <dbReference type="RuleBase" id="RU367157"/>
    </source>
</evidence>
<evidence type="ECO:0000313" key="20">
    <source>
        <dbReference type="Ensembl" id="ENSSSCP00070019875.1"/>
    </source>
</evidence>